<dbReference type="Pfam" id="PF01535">
    <property type="entry name" value="PPR"/>
    <property type="match status" value="2"/>
</dbReference>
<evidence type="ECO:0000313" key="3">
    <source>
        <dbReference type="Proteomes" id="UP000001514"/>
    </source>
</evidence>
<dbReference type="InterPro" id="IPR002885">
    <property type="entry name" value="PPR_rpt"/>
</dbReference>
<dbReference type="OrthoDB" id="185373at2759"/>
<dbReference type="GO" id="GO:0003723">
    <property type="term" value="F:RNA binding"/>
    <property type="evidence" value="ECO:0007669"/>
    <property type="project" value="InterPro"/>
</dbReference>
<dbReference type="InterPro" id="IPR046960">
    <property type="entry name" value="PPR_At4g14850-like_plant"/>
</dbReference>
<sequence length="156" mass="16637">MPERSTVSWSCLIESSVLAGDWRQGLESFQELNCSGLDSNDVCFLAALIACGYGGLVHRGWQLFASLSGDFGLSARPEHYSAMVGLLARAGELDRAEELSVTMPFEAHGPVWRALLGASSVHQVGRYGGAAGKQMLELDPGNAEAFVLLSRVCTSS</sequence>
<keyword evidence="1" id="KW-0677">Repeat</keyword>
<dbReference type="AlphaFoldDB" id="D8RAZ3"/>
<keyword evidence="3" id="KW-1185">Reference proteome</keyword>
<dbReference type="HOGENOM" id="CLU_002706_0_0_1"/>
<dbReference type="PANTHER" id="PTHR47926:SF533">
    <property type="entry name" value="DYW DOMAIN-CONTAINING PROTEIN"/>
    <property type="match status" value="1"/>
</dbReference>
<gene>
    <name evidence="2" type="ORF">SELMODRAFT_409288</name>
</gene>
<organism evidence="3">
    <name type="scientific">Selaginella moellendorffii</name>
    <name type="common">Spikemoss</name>
    <dbReference type="NCBI Taxonomy" id="88036"/>
    <lineage>
        <taxon>Eukaryota</taxon>
        <taxon>Viridiplantae</taxon>
        <taxon>Streptophyta</taxon>
        <taxon>Embryophyta</taxon>
        <taxon>Tracheophyta</taxon>
        <taxon>Lycopodiopsida</taxon>
        <taxon>Selaginellales</taxon>
        <taxon>Selaginellaceae</taxon>
        <taxon>Selaginella</taxon>
    </lineage>
</organism>
<dbReference type="Gramene" id="EFJ30712">
    <property type="protein sequence ID" value="EFJ30712"/>
    <property type="gene ID" value="SELMODRAFT_409288"/>
</dbReference>
<dbReference type="KEGG" id="smo:SELMODRAFT_409288"/>
<dbReference type="eggNOG" id="KOG4197">
    <property type="taxonomic scope" value="Eukaryota"/>
</dbReference>
<dbReference type="InParanoid" id="D8RAZ3"/>
<proteinExistence type="predicted"/>
<dbReference type="EMBL" id="GL377575">
    <property type="protein sequence ID" value="EFJ30712.1"/>
    <property type="molecule type" value="Genomic_DNA"/>
</dbReference>
<evidence type="ECO:0000313" key="2">
    <source>
        <dbReference type="EMBL" id="EFJ30712.1"/>
    </source>
</evidence>
<name>D8RAZ3_SELML</name>
<dbReference type="Gene3D" id="1.25.40.10">
    <property type="entry name" value="Tetratricopeptide repeat domain"/>
    <property type="match status" value="1"/>
</dbReference>
<evidence type="ECO:0000256" key="1">
    <source>
        <dbReference type="ARBA" id="ARBA00022737"/>
    </source>
</evidence>
<accession>D8RAZ3</accession>
<dbReference type="PANTHER" id="PTHR47926">
    <property type="entry name" value="PENTATRICOPEPTIDE REPEAT-CONTAINING PROTEIN"/>
    <property type="match status" value="1"/>
</dbReference>
<protein>
    <submittedName>
        <fullName evidence="2">Uncharacterized protein</fullName>
    </submittedName>
</protein>
<dbReference type="Proteomes" id="UP000001514">
    <property type="component" value="Unassembled WGS sequence"/>
</dbReference>
<dbReference type="InterPro" id="IPR011990">
    <property type="entry name" value="TPR-like_helical_dom_sf"/>
</dbReference>
<dbReference type="GO" id="GO:0009451">
    <property type="term" value="P:RNA modification"/>
    <property type="evidence" value="ECO:0007669"/>
    <property type="project" value="InterPro"/>
</dbReference>
<reference evidence="2 3" key="1">
    <citation type="journal article" date="2011" name="Science">
        <title>The Selaginella genome identifies genetic changes associated with the evolution of vascular plants.</title>
        <authorList>
            <person name="Banks J.A."/>
            <person name="Nishiyama T."/>
            <person name="Hasebe M."/>
            <person name="Bowman J.L."/>
            <person name="Gribskov M."/>
            <person name="dePamphilis C."/>
            <person name="Albert V.A."/>
            <person name="Aono N."/>
            <person name="Aoyama T."/>
            <person name="Ambrose B.A."/>
            <person name="Ashton N.W."/>
            <person name="Axtell M.J."/>
            <person name="Barker E."/>
            <person name="Barker M.S."/>
            <person name="Bennetzen J.L."/>
            <person name="Bonawitz N.D."/>
            <person name="Chapple C."/>
            <person name="Cheng C."/>
            <person name="Correa L.G."/>
            <person name="Dacre M."/>
            <person name="DeBarry J."/>
            <person name="Dreyer I."/>
            <person name="Elias M."/>
            <person name="Engstrom E.M."/>
            <person name="Estelle M."/>
            <person name="Feng L."/>
            <person name="Finet C."/>
            <person name="Floyd S.K."/>
            <person name="Frommer W.B."/>
            <person name="Fujita T."/>
            <person name="Gramzow L."/>
            <person name="Gutensohn M."/>
            <person name="Harholt J."/>
            <person name="Hattori M."/>
            <person name="Heyl A."/>
            <person name="Hirai T."/>
            <person name="Hiwatashi Y."/>
            <person name="Ishikawa M."/>
            <person name="Iwata M."/>
            <person name="Karol K.G."/>
            <person name="Koehler B."/>
            <person name="Kolukisaoglu U."/>
            <person name="Kubo M."/>
            <person name="Kurata T."/>
            <person name="Lalonde S."/>
            <person name="Li K."/>
            <person name="Li Y."/>
            <person name="Litt A."/>
            <person name="Lyons E."/>
            <person name="Manning G."/>
            <person name="Maruyama T."/>
            <person name="Michael T.P."/>
            <person name="Mikami K."/>
            <person name="Miyazaki S."/>
            <person name="Morinaga S."/>
            <person name="Murata T."/>
            <person name="Mueller-Roeber B."/>
            <person name="Nelson D.R."/>
            <person name="Obara M."/>
            <person name="Oguri Y."/>
            <person name="Olmstead R.G."/>
            <person name="Onodera N."/>
            <person name="Petersen B.L."/>
            <person name="Pils B."/>
            <person name="Prigge M."/>
            <person name="Rensing S.A."/>
            <person name="Riano-Pachon D.M."/>
            <person name="Roberts A.W."/>
            <person name="Sato Y."/>
            <person name="Scheller H.V."/>
            <person name="Schulz B."/>
            <person name="Schulz C."/>
            <person name="Shakirov E.V."/>
            <person name="Shibagaki N."/>
            <person name="Shinohara N."/>
            <person name="Shippen D.E."/>
            <person name="Soerensen I."/>
            <person name="Sotooka R."/>
            <person name="Sugimoto N."/>
            <person name="Sugita M."/>
            <person name="Sumikawa N."/>
            <person name="Tanurdzic M."/>
            <person name="Theissen G."/>
            <person name="Ulvskov P."/>
            <person name="Wakazuki S."/>
            <person name="Weng J.K."/>
            <person name="Willats W.W."/>
            <person name="Wipf D."/>
            <person name="Wolf P.G."/>
            <person name="Yang L."/>
            <person name="Zimmer A.D."/>
            <person name="Zhu Q."/>
            <person name="Mitros T."/>
            <person name="Hellsten U."/>
            <person name="Loque D."/>
            <person name="Otillar R."/>
            <person name="Salamov A."/>
            <person name="Schmutz J."/>
            <person name="Shapiro H."/>
            <person name="Lindquist E."/>
            <person name="Lucas S."/>
            <person name="Rokhsar D."/>
            <person name="Grigoriev I.V."/>
        </authorList>
    </citation>
    <scope>NUCLEOTIDE SEQUENCE [LARGE SCALE GENOMIC DNA]</scope>
</reference>